<organism evidence="1 2">
    <name type="scientific">Acetanaerobacterium elongatum</name>
    <dbReference type="NCBI Taxonomy" id="258515"/>
    <lineage>
        <taxon>Bacteria</taxon>
        <taxon>Bacillati</taxon>
        <taxon>Bacillota</taxon>
        <taxon>Clostridia</taxon>
        <taxon>Eubacteriales</taxon>
        <taxon>Oscillospiraceae</taxon>
        <taxon>Acetanaerobacterium</taxon>
    </lineage>
</organism>
<dbReference type="Pfam" id="PF06133">
    <property type="entry name" value="Com_YlbF"/>
    <property type="match status" value="1"/>
</dbReference>
<dbReference type="AlphaFoldDB" id="A0A1G9X473"/>
<sequence>MEQIIAKAKELGKLIQADETYLAMAKAKEMVDADEKLQDMIGEFNLSKMSLNQELSKEDRNQEKVTELDSKIRTLHGEIMQNPNMVLYSETQEELDEIINKINTILSASLNGMDPETADEMHSCGGSCSSCAGCH</sequence>
<accession>A0A1G9X473</accession>
<name>A0A1G9X473_9FIRM</name>
<dbReference type="EMBL" id="FNID01000007">
    <property type="protein sequence ID" value="SDM91143.1"/>
    <property type="molecule type" value="Genomic_DNA"/>
</dbReference>
<gene>
    <name evidence="1" type="ORF">SAMN05192585_10775</name>
</gene>
<dbReference type="OrthoDB" id="1860383at2"/>
<proteinExistence type="predicted"/>
<dbReference type="Gene3D" id="1.20.1500.10">
    <property type="entry name" value="YheA/YmcA-like"/>
    <property type="match status" value="1"/>
</dbReference>
<evidence type="ECO:0000313" key="2">
    <source>
        <dbReference type="Proteomes" id="UP000199182"/>
    </source>
</evidence>
<dbReference type="SUPFAM" id="SSF158622">
    <property type="entry name" value="YheA/YmcA-like"/>
    <property type="match status" value="1"/>
</dbReference>
<reference evidence="1 2" key="1">
    <citation type="submission" date="2016-10" db="EMBL/GenBank/DDBJ databases">
        <authorList>
            <person name="de Groot N.N."/>
        </authorList>
    </citation>
    <scope>NUCLEOTIDE SEQUENCE [LARGE SCALE GENOMIC DNA]</scope>
    <source>
        <strain evidence="1 2">CGMCC 1.5012</strain>
    </source>
</reference>
<dbReference type="RefSeq" id="WP_092638632.1">
    <property type="nucleotide sequence ID" value="NZ_FNID01000007.1"/>
</dbReference>
<dbReference type="STRING" id="258515.SAMN05192585_10775"/>
<dbReference type="InterPro" id="IPR010368">
    <property type="entry name" value="Com_YlbF"/>
</dbReference>
<dbReference type="InterPro" id="IPR023378">
    <property type="entry name" value="YheA/YmcA-like_dom_sf"/>
</dbReference>
<protein>
    <submittedName>
        <fullName evidence="1">Cell fate regulator YlbF, YheA/YmcA/DUF963 family (Controls sporulation, competence, biofilm development)</fullName>
    </submittedName>
</protein>
<dbReference type="Proteomes" id="UP000199182">
    <property type="component" value="Unassembled WGS sequence"/>
</dbReference>
<keyword evidence="2" id="KW-1185">Reference proteome</keyword>
<evidence type="ECO:0000313" key="1">
    <source>
        <dbReference type="EMBL" id="SDM91143.1"/>
    </source>
</evidence>